<gene>
    <name evidence="7" type="ORF">Sfla_6694</name>
</gene>
<sequence>MSSVAVHHILGPSWRISHPRSSSGHNHPFPDITDSSSVASVPLAATETSILSSHLMRGQELVCRRVAGVVLSWQEEKIPRMVGEYCIERRIGAGGMGVVFLAVSPSGRQVAVKAIRGEFADDADYRARFRQEIEAARQVSGAFTASVVGADPDADPPWMATQYLNAPTLSDRVRKDGVLDENAVWQLGRGLAEALRDIHRVGLVHRDLKPSNVLLTEDGPRVIDFGIARVLNAEPVTRTGKILGSVSFMAPEQVSTPREVGVAADVFALGGVLTFAATGRGPFDGGTGAPPIAVAMKIVHDNPDLADLPSALCSIVDKCLSKNPASRPSPTELLDLLRQEGEFKEKRKRLLRSANSSRPPRPARFYLSATAATIAVSAVVIAVTYAGGIEKDGKTDTPTAQASPTTANPAVEKAAALRPKGWAVWEKPTTALARETGEPPSCGGTAGALVCAEAGGVVERIDVASGQTMWSKQYDAENSPVGSVAGFAGKLVVVSDINGENLTGLDMETGDQAWSARTAGTSSLVMQKSTVAMFHPTGNGTIIDLRDLRTGKRVKSRNLAPGEWHQIVDGGEEVLYLLTYAEDEGFIKSLSALDSATLQTTKVLATFDKDPGSLVAADGNSVSFLLAGRNLTRVTTSDGTVTLLPLKEAFEGATQAQDNTLYISRADGTLTSYDLQTGRHSWTTETGGESPARPVVADGRLYSLASDGRIASLDAKTGKIIWRSAARRNANRPIYGNPGSHPEPVVLNGVVYTGATTGSIFAVAPPE</sequence>
<dbReference type="InterPro" id="IPR018391">
    <property type="entry name" value="PQQ_b-propeller_rpt"/>
</dbReference>
<dbReference type="InterPro" id="IPR000719">
    <property type="entry name" value="Prot_kinase_dom"/>
</dbReference>
<keyword evidence="4 5" id="KW-0067">ATP-binding</keyword>
<dbReference type="PROSITE" id="PS00108">
    <property type="entry name" value="PROTEIN_KINASE_ST"/>
    <property type="match status" value="1"/>
</dbReference>
<dbReference type="PROSITE" id="PS50011">
    <property type="entry name" value="PROTEIN_KINASE_DOM"/>
    <property type="match status" value="1"/>
</dbReference>
<accession>A0A8D4BIM3</accession>
<dbReference type="Proteomes" id="UP000002066">
    <property type="component" value="Plasmid pSFLA02"/>
</dbReference>
<dbReference type="CDD" id="cd14014">
    <property type="entry name" value="STKc_PknB_like"/>
    <property type="match status" value="1"/>
</dbReference>
<proteinExistence type="predicted"/>
<evidence type="ECO:0000256" key="5">
    <source>
        <dbReference type="PROSITE-ProRule" id="PRU10141"/>
    </source>
</evidence>
<dbReference type="PANTHER" id="PTHR43289">
    <property type="entry name" value="MITOGEN-ACTIVATED PROTEIN KINASE KINASE KINASE 20-RELATED"/>
    <property type="match status" value="1"/>
</dbReference>
<dbReference type="InterPro" id="IPR017441">
    <property type="entry name" value="Protein_kinase_ATP_BS"/>
</dbReference>
<dbReference type="SMART" id="SM00564">
    <property type="entry name" value="PQQ"/>
    <property type="match status" value="3"/>
</dbReference>
<protein>
    <submittedName>
        <fullName evidence="7">Serine/threonine protein kinase</fullName>
    </submittedName>
</protein>
<evidence type="ECO:0000256" key="3">
    <source>
        <dbReference type="ARBA" id="ARBA00022777"/>
    </source>
</evidence>
<dbReference type="EMBL" id="CP002477">
    <property type="protein sequence ID" value="ADW07989.1"/>
    <property type="molecule type" value="Genomic_DNA"/>
</dbReference>
<evidence type="ECO:0000313" key="7">
    <source>
        <dbReference type="EMBL" id="ADW07989.1"/>
    </source>
</evidence>
<dbReference type="GO" id="GO:0004674">
    <property type="term" value="F:protein serine/threonine kinase activity"/>
    <property type="evidence" value="ECO:0007669"/>
    <property type="project" value="UniProtKB-KW"/>
</dbReference>
<evidence type="ECO:0000313" key="8">
    <source>
        <dbReference type="Proteomes" id="UP000002066"/>
    </source>
</evidence>
<dbReference type="InterPro" id="IPR011009">
    <property type="entry name" value="Kinase-like_dom_sf"/>
</dbReference>
<dbReference type="Gene3D" id="2.130.10.10">
    <property type="entry name" value="YVTN repeat-like/Quinoprotein amine dehydrogenase"/>
    <property type="match status" value="2"/>
</dbReference>
<evidence type="ECO:0000259" key="6">
    <source>
        <dbReference type="PROSITE" id="PS50011"/>
    </source>
</evidence>
<dbReference type="SUPFAM" id="SSF50969">
    <property type="entry name" value="YVTN repeat-like/Quinoprotein amine dehydrogenase"/>
    <property type="match status" value="1"/>
</dbReference>
<name>A0A8D4BIM3_STRFA</name>
<dbReference type="KEGG" id="sfa:Sfla_6694"/>
<keyword evidence="2 5" id="KW-0547">Nucleotide-binding</keyword>
<dbReference type="InterPro" id="IPR015943">
    <property type="entry name" value="WD40/YVTN_repeat-like_dom_sf"/>
</dbReference>
<dbReference type="Gene3D" id="1.10.510.10">
    <property type="entry name" value="Transferase(Phosphotransferase) domain 1"/>
    <property type="match status" value="1"/>
</dbReference>
<dbReference type="SUPFAM" id="SSF50998">
    <property type="entry name" value="Quinoprotein alcohol dehydrogenase-like"/>
    <property type="match status" value="1"/>
</dbReference>
<evidence type="ECO:0000256" key="1">
    <source>
        <dbReference type="ARBA" id="ARBA00022679"/>
    </source>
</evidence>
<dbReference type="PROSITE" id="PS00107">
    <property type="entry name" value="PROTEIN_KINASE_ATP"/>
    <property type="match status" value="1"/>
</dbReference>
<geneLocation type="plasmid" evidence="7 8">
    <name>pSFLA02</name>
</geneLocation>
<evidence type="ECO:0000256" key="4">
    <source>
        <dbReference type="ARBA" id="ARBA00022840"/>
    </source>
</evidence>
<feature type="binding site" evidence="5">
    <location>
        <position position="113"/>
    </location>
    <ligand>
        <name>ATP</name>
        <dbReference type="ChEBI" id="CHEBI:30616"/>
    </ligand>
</feature>
<keyword evidence="7" id="KW-0723">Serine/threonine-protein kinase</keyword>
<dbReference type="Pfam" id="PF00069">
    <property type="entry name" value="Pkinase"/>
    <property type="match status" value="1"/>
</dbReference>
<dbReference type="InterPro" id="IPR011047">
    <property type="entry name" value="Quinoprotein_ADH-like_sf"/>
</dbReference>
<feature type="domain" description="Protein kinase" evidence="6">
    <location>
        <begin position="85"/>
        <end position="343"/>
    </location>
</feature>
<dbReference type="SUPFAM" id="SSF56112">
    <property type="entry name" value="Protein kinase-like (PK-like)"/>
    <property type="match status" value="1"/>
</dbReference>
<dbReference type="SMART" id="SM00220">
    <property type="entry name" value="S_TKc"/>
    <property type="match status" value="1"/>
</dbReference>
<dbReference type="InterPro" id="IPR011044">
    <property type="entry name" value="Quino_amine_DH_bsu"/>
</dbReference>
<dbReference type="InterPro" id="IPR002372">
    <property type="entry name" value="PQQ_rpt_dom"/>
</dbReference>
<keyword evidence="3 7" id="KW-0418">Kinase</keyword>
<reference evidence="7 8" key="1">
    <citation type="submission" date="2011-01" db="EMBL/GenBank/DDBJ databases">
        <title>Complete sequence of plasmid2 of Streptomyces flavogriseus ATCC 33331.</title>
        <authorList>
            <consortium name="US DOE Joint Genome Institute"/>
            <person name="Lucas S."/>
            <person name="Copeland A."/>
            <person name="Lapidus A."/>
            <person name="Cheng J.-F."/>
            <person name="Goodwin L."/>
            <person name="Pitluck S."/>
            <person name="Davenport K."/>
            <person name="Detter J.C."/>
            <person name="Han C."/>
            <person name="Tapia R."/>
            <person name="Land M."/>
            <person name="Hauser L."/>
            <person name="Kyrpides N."/>
            <person name="Ivanova N."/>
            <person name="Ovchinnikova G."/>
            <person name="Pagani I."/>
            <person name="Brumm P."/>
            <person name="Mead D."/>
            <person name="Woyke T."/>
        </authorList>
    </citation>
    <scope>NUCLEOTIDE SEQUENCE [LARGE SCALE GENOMIC DNA]</scope>
    <source>
        <strain evidence="8">ATCC 33331 / IAF-45CD</strain>
        <plasmid evidence="7 8">pSFLA02</plasmid>
    </source>
</reference>
<dbReference type="Gene3D" id="3.30.200.20">
    <property type="entry name" value="Phosphorylase Kinase, domain 1"/>
    <property type="match status" value="1"/>
</dbReference>
<organism evidence="7 8">
    <name type="scientific">Streptomyces pratensis (strain ATCC 33331 / IAF-45CD)</name>
    <dbReference type="NCBI Taxonomy" id="591167"/>
    <lineage>
        <taxon>Bacteria</taxon>
        <taxon>Bacillati</taxon>
        <taxon>Actinomycetota</taxon>
        <taxon>Actinomycetes</taxon>
        <taxon>Kitasatosporales</taxon>
        <taxon>Streptomycetaceae</taxon>
        <taxon>Streptomyces</taxon>
    </lineage>
</organism>
<keyword evidence="7" id="KW-0614">Plasmid</keyword>
<dbReference type="AlphaFoldDB" id="A0A8D4BIM3"/>
<evidence type="ECO:0000256" key="2">
    <source>
        <dbReference type="ARBA" id="ARBA00022741"/>
    </source>
</evidence>
<dbReference type="Pfam" id="PF13360">
    <property type="entry name" value="PQQ_2"/>
    <property type="match status" value="2"/>
</dbReference>
<dbReference type="GO" id="GO:0005524">
    <property type="term" value="F:ATP binding"/>
    <property type="evidence" value="ECO:0007669"/>
    <property type="project" value="UniProtKB-UniRule"/>
</dbReference>
<dbReference type="PANTHER" id="PTHR43289:SF34">
    <property type="entry name" value="SERINE_THREONINE-PROTEIN KINASE YBDM-RELATED"/>
    <property type="match status" value="1"/>
</dbReference>
<keyword evidence="1" id="KW-0808">Transferase</keyword>
<dbReference type="InterPro" id="IPR008271">
    <property type="entry name" value="Ser/Thr_kinase_AS"/>
</dbReference>